<keyword evidence="1" id="KW-0812">Transmembrane</keyword>
<sequence>MDKAIMDFISALTGHLAWPLLVLFLVLMFRDNLKRLLRHITSFKHGETELTFAEQSEQKLTGGLTGAKKNDIKFQQVVTTNEYYTLYANGTLVQRMSVTSRPGETVMLVFPITFPNEATAVQVVGSTGARVIEITPSNCKIAYPHNETQQTFKLLISGV</sequence>
<reference evidence="2" key="1">
    <citation type="submission" date="2020-10" db="EMBL/GenBank/DDBJ databases">
        <title>Phylogeny of dyella-like bacteria.</title>
        <authorList>
            <person name="Fu J."/>
        </authorList>
    </citation>
    <scope>NUCLEOTIDE SEQUENCE</scope>
    <source>
        <strain evidence="2">DHON07</strain>
    </source>
</reference>
<name>A0ABS2KEV6_9GAMM</name>
<organism evidence="2 3">
    <name type="scientific">Dyella mobilis</name>
    <dbReference type="NCBI Taxonomy" id="1849582"/>
    <lineage>
        <taxon>Bacteria</taxon>
        <taxon>Pseudomonadati</taxon>
        <taxon>Pseudomonadota</taxon>
        <taxon>Gammaproteobacteria</taxon>
        <taxon>Lysobacterales</taxon>
        <taxon>Rhodanobacteraceae</taxon>
        <taxon>Dyella</taxon>
    </lineage>
</organism>
<dbReference type="Proteomes" id="UP001430193">
    <property type="component" value="Unassembled WGS sequence"/>
</dbReference>
<dbReference type="EMBL" id="JADIKF010000038">
    <property type="protein sequence ID" value="MBM7129448.1"/>
    <property type="molecule type" value="Genomic_DNA"/>
</dbReference>
<proteinExistence type="predicted"/>
<protein>
    <submittedName>
        <fullName evidence="2">Uncharacterized protein</fullName>
    </submittedName>
</protein>
<gene>
    <name evidence="2" type="ORF">ISS99_07920</name>
</gene>
<dbReference type="Gene3D" id="2.60.40.3940">
    <property type="match status" value="1"/>
</dbReference>
<evidence type="ECO:0000313" key="3">
    <source>
        <dbReference type="Proteomes" id="UP001430193"/>
    </source>
</evidence>
<comment type="caution">
    <text evidence="2">The sequence shown here is derived from an EMBL/GenBank/DDBJ whole genome shotgun (WGS) entry which is preliminary data.</text>
</comment>
<keyword evidence="1" id="KW-0472">Membrane</keyword>
<keyword evidence="1" id="KW-1133">Transmembrane helix</keyword>
<evidence type="ECO:0000256" key="1">
    <source>
        <dbReference type="SAM" id="Phobius"/>
    </source>
</evidence>
<dbReference type="RefSeq" id="WP_204631072.1">
    <property type="nucleotide sequence ID" value="NZ_JADIKF010000038.1"/>
</dbReference>
<feature type="transmembrane region" description="Helical" evidence="1">
    <location>
        <begin position="12"/>
        <end position="29"/>
    </location>
</feature>
<evidence type="ECO:0000313" key="2">
    <source>
        <dbReference type="EMBL" id="MBM7129448.1"/>
    </source>
</evidence>
<keyword evidence="3" id="KW-1185">Reference proteome</keyword>
<accession>A0ABS2KEV6</accession>